<feature type="compositionally biased region" description="Basic and acidic residues" evidence="1">
    <location>
        <begin position="133"/>
        <end position="154"/>
    </location>
</feature>
<feature type="compositionally biased region" description="Basic and acidic residues" evidence="1">
    <location>
        <begin position="248"/>
        <end position="257"/>
    </location>
</feature>
<evidence type="ECO:0000256" key="1">
    <source>
        <dbReference type="SAM" id="MobiDB-lite"/>
    </source>
</evidence>
<evidence type="ECO:0000313" key="2">
    <source>
        <dbReference type="EMBL" id="KAF0976461.1"/>
    </source>
</evidence>
<sequence>MATTAHMGAPQGGSSSGNTLSSLSSMNHVKSRKKGMEFTDVKVCRGYQNKLGTIDANTANVGGSIMINQIKKNHTVNMMSMKKRVDNDLPWSYKYSKNFNIARVSPPKKIKSLAPLKEVRHASGSSPSKQPHSAREYTSKGSKLDLNKDHKIDPAQDIEDPEDQEIYEKFLDMLRRRKTIEEARRIASTVFLEAEEQMLLNAYSGVPQYVEGFISSNSCGTDTPSKDDEEEVDENFGEIEEEAPFTSESHEDTKNEGKNQYSRAPHEEGLSLQKVE</sequence>
<protein>
    <submittedName>
        <fullName evidence="2">Uncharacterized protein</fullName>
    </submittedName>
</protein>
<organism evidence="2 3">
    <name type="scientific">Naegleria fowleri</name>
    <name type="common">Brain eating amoeba</name>
    <dbReference type="NCBI Taxonomy" id="5763"/>
    <lineage>
        <taxon>Eukaryota</taxon>
        <taxon>Discoba</taxon>
        <taxon>Heterolobosea</taxon>
        <taxon>Tetramitia</taxon>
        <taxon>Eutetramitia</taxon>
        <taxon>Vahlkampfiidae</taxon>
        <taxon>Naegleria</taxon>
    </lineage>
</organism>
<evidence type="ECO:0000313" key="3">
    <source>
        <dbReference type="Proteomes" id="UP000444721"/>
    </source>
</evidence>
<name>A0A6A5BQF4_NAEFO</name>
<feature type="region of interest" description="Disordered" evidence="1">
    <location>
        <begin position="1"/>
        <end position="31"/>
    </location>
</feature>
<dbReference type="EMBL" id="VFQX01000037">
    <property type="protein sequence ID" value="KAF0976461.1"/>
    <property type="molecule type" value="Genomic_DNA"/>
</dbReference>
<gene>
    <name evidence="2" type="ORF">FDP41_004360</name>
</gene>
<feature type="region of interest" description="Disordered" evidence="1">
    <location>
        <begin position="216"/>
        <end position="276"/>
    </location>
</feature>
<comment type="caution">
    <text evidence="2">The sequence shown here is derived from an EMBL/GenBank/DDBJ whole genome shotgun (WGS) entry which is preliminary data.</text>
</comment>
<feature type="compositionally biased region" description="Acidic residues" evidence="1">
    <location>
        <begin position="227"/>
        <end position="243"/>
    </location>
</feature>
<dbReference type="VEuPathDB" id="AmoebaDB:NfTy_084080"/>
<dbReference type="VEuPathDB" id="AmoebaDB:FDP41_004360"/>
<feature type="compositionally biased region" description="Low complexity" evidence="1">
    <location>
        <begin position="16"/>
        <end position="25"/>
    </location>
</feature>
<dbReference type="OrthoDB" id="10351127at2759"/>
<dbReference type="RefSeq" id="XP_044561174.1">
    <property type="nucleotide sequence ID" value="XM_044707766.1"/>
</dbReference>
<keyword evidence="3" id="KW-1185">Reference proteome</keyword>
<proteinExistence type="predicted"/>
<feature type="compositionally biased region" description="Basic and acidic residues" evidence="1">
    <location>
        <begin position="264"/>
        <end position="276"/>
    </location>
</feature>
<dbReference type="GeneID" id="68111578"/>
<dbReference type="AlphaFoldDB" id="A0A6A5BQF4"/>
<accession>A0A6A5BQF4</accession>
<feature type="region of interest" description="Disordered" evidence="1">
    <location>
        <begin position="116"/>
        <end position="163"/>
    </location>
</feature>
<dbReference type="Proteomes" id="UP000444721">
    <property type="component" value="Unassembled WGS sequence"/>
</dbReference>
<dbReference type="VEuPathDB" id="AmoebaDB:NF0066600"/>
<reference evidence="2 3" key="1">
    <citation type="journal article" date="2019" name="Sci. Rep.">
        <title>Nanopore sequencing improves the draft genome of the human pathogenic amoeba Naegleria fowleri.</title>
        <authorList>
            <person name="Liechti N."/>
            <person name="Schurch N."/>
            <person name="Bruggmann R."/>
            <person name="Wittwer M."/>
        </authorList>
    </citation>
    <scope>NUCLEOTIDE SEQUENCE [LARGE SCALE GENOMIC DNA]</scope>
    <source>
        <strain evidence="2 3">ATCC 30894</strain>
    </source>
</reference>